<sequence length="525" mass="60108">MNQLRYLQLRVILLCCSCVLLSACFKESVAQDYTIGPKKVALFKLILADYCKKSFFGTVYVTSGDDVVYEANCGPRNLSSYTHFKRIAELHNIDPNTSGAEYQVGLNTSDSKYRIGSNTKEFAAALLQQMLSQEEIETKTIGDYLPWFPNNECKDITLHNLLTMSSGINNYSNNPEVYLNWGWRPYLYEPGLNLNGPEAFSNRFCTCQKQEVIPSFTPGSKFEYSNCNYYLIGNIIEQLEAEKQGDISSEFYFGNILKRNILDKLAMVDSGTFYAIGVYENMTTGYVDKYNPLLSDTTGRLPDTGVPDCQAITGLPDCADILESPYSNPMVLYSAGNMYSTVKDMHFWDKGLYGDSILDHDQKESAFTPYQKADNGAQDDKECQTQKAHNKVQCGKKPRGKKNDRAFQCEYFGYGWFVNYVPKHDRKKIHCPDKPSSSNIMNKKKYEKFVSYSGNYPYSWVTSFSRLLERNQAVMVFSNYNKAGYETDCIAQEIRNVIFYNKAYRSKHCKRVLIGTEQKQLFEWY</sequence>
<name>A0A0F4QJZ1_9GAMM</name>
<evidence type="ECO:0000256" key="1">
    <source>
        <dbReference type="SAM" id="SignalP"/>
    </source>
</evidence>
<dbReference type="PROSITE" id="PS51257">
    <property type="entry name" value="PROKAR_LIPOPROTEIN"/>
    <property type="match status" value="1"/>
</dbReference>
<dbReference type="InterPro" id="IPR050789">
    <property type="entry name" value="Diverse_Enzym_Activities"/>
</dbReference>
<feature type="domain" description="Beta-lactamase-related" evidence="2">
    <location>
        <begin position="106"/>
        <end position="483"/>
    </location>
</feature>
<gene>
    <name evidence="3" type="ORF">TW77_13845</name>
</gene>
<dbReference type="Pfam" id="PF00144">
    <property type="entry name" value="Beta-lactamase"/>
    <property type="match status" value="1"/>
</dbReference>
<dbReference type="InterPro" id="IPR012338">
    <property type="entry name" value="Beta-lactam/transpept-like"/>
</dbReference>
<reference evidence="3 4" key="1">
    <citation type="journal article" date="2015" name="BMC Genomics">
        <title>Genome mining reveals unlocked bioactive potential of marine Gram-negative bacteria.</title>
        <authorList>
            <person name="Machado H."/>
            <person name="Sonnenschein E.C."/>
            <person name="Melchiorsen J."/>
            <person name="Gram L."/>
        </authorList>
    </citation>
    <scope>NUCLEOTIDE SEQUENCE [LARGE SCALE GENOMIC DNA]</scope>
    <source>
        <strain evidence="3 4">S2471</strain>
    </source>
</reference>
<accession>A0A0F4QJZ1</accession>
<dbReference type="PANTHER" id="PTHR43283">
    <property type="entry name" value="BETA-LACTAMASE-RELATED"/>
    <property type="match status" value="1"/>
</dbReference>
<proteinExistence type="predicted"/>
<dbReference type="AlphaFoldDB" id="A0A0F4QJZ1"/>
<dbReference type="SUPFAM" id="SSF56601">
    <property type="entry name" value="beta-lactamase/transpeptidase-like"/>
    <property type="match status" value="1"/>
</dbReference>
<dbReference type="InterPro" id="IPR001466">
    <property type="entry name" value="Beta-lactam-related"/>
</dbReference>
<evidence type="ECO:0000313" key="3">
    <source>
        <dbReference type="EMBL" id="KJZ07941.1"/>
    </source>
</evidence>
<keyword evidence="1" id="KW-0732">Signal</keyword>
<dbReference type="EMBL" id="JXYA01000031">
    <property type="protein sequence ID" value="KJZ07941.1"/>
    <property type="molecule type" value="Genomic_DNA"/>
</dbReference>
<feature type="chain" id="PRO_5002475676" evidence="1">
    <location>
        <begin position="23"/>
        <end position="525"/>
    </location>
</feature>
<feature type="signal peptide" evidence="1">
    <location>
        <begin position="1"/>
        <end position="22"/>
    </location>
</feature>
<dbReference type="Gene3D" id="3.40.710.10">
    <property type="entry name" value="DD-peptidase/beta-lactamase superfamily"/>
    <property type="match status" value="1"/>
</dbReference>
<protein>
    <submittedName>
        <fullName evidence="3">Beta-lactamase</fullName>
    </submittedName>
</protein>
<dbReference type="PATRIC" id="fig|43658.5.peg.2925"/>
<evidence type="ECO:0000313" key="4">
    <source>
        <dbReference type="Proteomes" id="UP000033452"/>
    </source>
</evidence>
<dbReference type="Proteomes" id="UP000033452">
    <property type="component" value="Unassembled WGS sequence"/>
</dbReference>
<keyword evidence="4" id="KW-1185">Reference proteome</keyword>
<dbReference type="OrthoDB" id="9799367at2"/>
<comment type="caution">
    <text evidence="3">The sequence shown here is derived from an EMBL/GenBank/DDBJ whole genome shotgun (WGS) entry which is preliminary data.</text>
</comment>
<organism evidence="3 4">
    <name type="scientific">Pseudoalteromonas rubra</name>
    <dbReference type="NCBI Taxonomy" id="43658"/>
    <lineage>
        <taxon>Bacteria</taxon>
        <taxon>Pseudomonadati</taxon>
        <taxon>Pseudomonadota</taxon>
        <taxon>Gammaproteobacteria</taxon>
        <taxon>Alteromonadales</taxon>
        <taxon>Pseudoalteromonadaceae</taxon>
        <taxon>Pseudoalteromonas</taxon>
    </lineage>
</organism>
<dbReference type="RefSeq" id="WP_046005576.1">
    <property type="nucleotide sequence ID" value="NZ_JXYA01000031.1"/>
</dbReference>
<evidence type="ECO:0000259" key="2">
    <source>
        <dbReference type="Pfam" id="PF00144"/>
    </source>
</evidence>